<keyword evidence="2" id="KW-1185">Reference proteome</keyword>
<organism evidence="1 2">
    <name type="scientific">Pistacia atlantica</name>
    <dbReference type="NCBI Taxonomy" id="434234"/>
    <lineage>
        <taxon>Eukaryota</taxon>
        <taxon>Viridiplantae</taxon>
        <taxon>Streptophyta</taxon>
        <taxon>Embryophyta</taxon>
        <taxon>Tracheophyta</taxon>
        <taxon>Spermatophyta</taxon>
        <taxon>Magnoliopsida</taxon>
        <taxon>eudicotyledons</taxon>
        <taxon>Gunneridae</taxon>
        <taxon>Pentapetalae</taxon>
        <taxon>rosids</taxon>
        <taxon>malvids</taxon>
        <taxon>Sapindales</taxon>
        <taxon>Anacardiaceae</taxon>
        <taxon>Pistacia</taxon>
    </lineage>
</organism>
<protein>
    <submittedName>
        <fullName evidence="1">Uncharacterized protein</fullName>
    </submittedName>
</protein>
<name>A0ACC1BCD7_9ROSI</name>
<reference evidence="2" key="1">
    <citation type="journal article" date="2023" name="G3 (Bethesda)">
        <title>Genome assembly and association tests identify interacting loci associated with vigor, precocity, and sex in interspecific pistachio rootstocks.</title>
        <authorList>
            <person name="Palmer W."/>
            <person name="Jacygrad E."/>
            <person name="Sagayaradj S."/>
            <person name="Cavanaugh K."/>
            <person name="Han R."/>
            <person name="Bertier L."/>
            <person name="Beede B."/>
            <person name="Kafkas S."/>
            <person name="Golino D."/>
            <person name="Preece J."/>
            <person name="Michelmore R."/>
        </authorList>
    </citation>
    <scope>NUCLEOTIDE SEQUENCE [LARGE SCALE GENOMIC DNA]</scope>
</reference>
<dbReference type="EMBL" id="CM047901">
    <property type="protein sequence ID" value="KAJ0096588.1"/>
    <property type="molecule type" value="Genomic_DNA"/>
</dbReference>
<evidence type="ECO:0000313" key="1">
    <source>
        <dbReference type="EMBL" id="KAJ0096588.1"/>
    </source>
</evidence>
<evidence type="ECO:0000313" key="2">
    <source>
        <dbReference type="Proteomes" id="UP001164250"/>
    </source>
</evidence>
<dbReference type="Proteomes" id="UP001164250">
    <property type="component" value="Chromosome 5"/>
</dbReference>
<proteinExistence type="predicted"/>
<gene>
    <name evidence="1" type="ORF">Patl1_28523</name>
</gene>
<sequence>MKRWGNLGVVETIYEEEHEYSSCTSSPSPSPSPSPTLSSSPATLRSRVEAWSMAKGRKTDVLIRVQGTSFHLHKDPLTSRSVYLKRQLTDLSDLTLSPPLNITAQTFSLIADFCYGAHLVLTPFNVAALRTAAELLQMTETNDDDEDLREITEAYFCGVVTINRECIDALSLTDEGYSTVNLFDDVVTLHAEDFEIVAESMSLRLSGHDEHSGKLTEEQKTHICCHIDCNKLSSQLLIHAVQNPRMPLRFIIRAMLTEQLNTRRSIVSASYNHNSHRHHQYSRDPITLGAILQRDAALREAAQLKAAMNATSSRIQNLENELDGMKKLLIETEKERSELTEMNKLLVEPAEKERCVLVSGRSASFHHVTENSKIERGERGSVSSLNIRFSGGREEGRALGSSSFEGSRNGTPRMKKNISLRLIAGLKRTFSGI</sequence>
<comment type="caution">
    <text evidence="1">The sequence shown here is derived from an EMBL/GenBank/DDBJ whole genome shotgun (WGS) entry which is preliminary data.</text>
</comment>
<accession>A0ACC1BCD7</accession>